<dbReference type="InParanoid" id="A0A804QSZ4"/>
<dbReference type="Gene3D" id="3.40.50.300">
    <property type="entry name" value="P-loop containing nucleotide triphosphate hydrolases"/>
    <property type="match status" value="1"/>
</dbReference>
<dbReference type="FunCoup" id="A0A804QSZ4">
    <property type="interactions" value="15"/>
</dbReference>
<keyword evidence="6" id="KW-1133">Transmembrane helix</keyword>
<keyword evidence="7" id="KW-0472">Membrane</keyword>
<dbReference type="AlphaFoldDB" id="A0A804QSZ4"/>
<dbReference type="EnsemblPlants" id="Zm00001eb358650_T001">
    <property type="protein sequence ID" value="Zm00001eb358650_P001"/>
    <property type="gene ID" value="Zm00001eb358650"/>
</dbReference>
<dbReference type="GO" id="GO:0016887">
    <property type="term" value="F:ATP hydrolysis activity"/>
    <property type="evidence" value="ECO:0007669"/>
    <property type="project" value="InterPro"/>
</dbReference>
<dbReference type="Gramene" id="Zm00001eb358650_T001">
    <property type="protein sequence ID" value="Zm00001eb358650_P001"/>
    <property type="gene ID" value="Zm00001eb358650"/>
</dbReference>
<dbReference type="PROSITE" id="PS50893">
    <property type="entry name" value="ABC_TRANSPORTER_2"/>
    <property type="match status" value="1"/>
</dbReference>
<reference evidence="9" key="3">
    <citation type="submission" date="2021-05" db="UniProtKB">
        <authorList>
            <consortium name="EnsemblPlants"/>
        </authorList>
    </citation>
    <scope>IDENTIFICATION</scope>
    <source>
        <strain evidence="9">cv. B73</strain>
    </source>
</reference>
<dbReference type="PANTHER" id="PTHR24222">
    <property type="entry name" value="ABC TRANSPORTER B FAMILY"/>
    <property type="match status" value="1"/>
</dbReference>
<dbReference type="CDD" id="cd03249">
    <property type="entry name" value="ABC_MTABC3_MDL1_MDL2"/>
    <property type="match status" value="1"/>
</dbReference>
<accession>A0A804QSZ4</accession>
<dbReference type="PROSITE" id="PS00211">
    <property type="entry name" value="ABC_TRANSPORTER_1"/>
    <property type="match status" value="1"/>
</dbReference>
<dbReference type="GO" id="GO:0005886">
    <property type="term" value="C:plasma membrane"/>
    <property type="evidence" value="ECO:0000318"/>
    <property type="project" value="GO_Central"/>
</dbReference>
<dbReference type="InterPro" id="IPR039421">
    <property type="entry name" value="Type_1_exporter"/>
</dbReference>
<comment type="subcellular location">
    <subcellularLocation>
        <location evidence="1">Membrane</location>
        <topology evidence="1">Multi-pass membrane protein</topology>
    </subcellularLocation>
</comment>
<keyword evidence="5" id="KW-0067">ATP-binding</keyword>
<dbReference type="PANTHER" id="PTHR24222:SF76">
    <property type="entry name" value="MYCOBACTIN IMPORT ATP-BINDING_PERMEASE PROTEIN IRTB"/>
    <property type="match status" value="1"/>
</dbReference>
<comment type="similarity">
    <text evidence="2">Belongs to the ABC transporter superfamily. ABCB family. Multidrug resistance exporter (TC 3.A.1.201) subfamily.</text>
</comment>
<keyword evidence="3" id="KW-0812">Transmembrane</keyword>
<sequence length="295" mass="31919">MQLVTEVLAFVVAQSIKTDGGKAFTAIFSAIVGGMSLGQAFSNLGAFKVHGNIEFKEVTFSYPSRPDVIIFREFSLFFPAGKTVAVVGGSGSGKSTVVALIKRFYDPNEGQVLLDNVDIKTLQLRWFREQIGLVNQEPALFATTILENMLYGKPNATIAEVEAATTASRSNAHSFISLLPNGYNTMAGERGIQLSGGQKQRIAIARAMLKNPKIHLLDVATSALNADSESIVQEALDRLMVGRMTIIVAHRLSTIRNVNMIAVIQQGQVVETGTHDELIAKNNIVFLIVMLVVPA</sequence>
<keyword evidence="10" id="KW-1185">Reference proteome</keyword>
<evidence type="ECO:0000256" key="6">
    <source>
        <dbReference type="ARBA" id="ARBA00022989"/>
    </source>
</evidence>
<dbReference type="FunFam" id="3.40.50.300:FF:000251">
    <property type="entry name" value="ABC transporter B family member 19"/>
    <property type="match status" value="1"/>
</dbReference>
<protein>
    <recommendedName>
        <fullName evidence="8">ABC transporter domain-containing protein</fullName>
    </recommendedName>
</protein>
<dbReference type="Proteomes" id="UP000007305">
    <property type="component" value="Chromosome 8"/>
</dbReference>
<feature type="domain" description="ABC transporter" evidence="8">
    <location>
        <begin position="53"/>
        <end position="291"/>
    </location>
</feature>
<evidence type="ECO:0000256" key="3">
    <source>
        <dbReference type="ARBA" id="ARBA00022692"/>
    </source>
</evidence>
<keyword evidence="4" id="KW-0547">Nucleotide-binding</keyword>
<dbReference type="Pfam" id="PF00005">
    <property type="entry name" value="ABC_tran"/>
    <property type="match status" value="1"/>
</dbReference>
<proteinExistence type="inferred from homology"/>
<name>A0A804QSZ4_MAIZE</name>
<evidence type="ECO:0000313" key="9">
    <source>
        <dbReference type="EnsemblPlants" id="Zm00001eb358650_P001"/>
    </source>
</evidence>
<dbReference type="InterPro" id="IPR003593">
    <property type="entry name" value="AAA+_ATPase"/>
</dbReference>
<dbReference type="InterPro" id="IPR027417">
    <property type="entry name" value="P-loop_NTPase"/>
</dbReference>
<evidence type="ECO:0000256" key="5">
    <source>
        <dbReference type="ARBA" id="ARBA00022840"/>
    </source>
</evidence>
<evidence type="ECO:0000256" key="4">
    <source>
        <dbReference type="ARBA" id="ARBA00022741"/>
    </source>
</evidence>
<dbReference type="GO" id="GO:0042626">
    <property type="term" value="F:ATPase-coupled transmembrane transporter activity"/>
    <property type="evidence" value="ECO:0000318"/>
    <property type="project" value="GO_Central"/>
</dbReference>
<reference evidence="9" key="2">
    <citation type="submission" date="2019-07" db="EMBL/GenBank/DDBJ databases">
        <authorList>
            <person name="Seetharam A."/>
            <person name="Woodhouse M."/>
            <person name="Cannon E."/>
        </authorList>
    </citation>
    <scope>NUCLEOTIDE SEQUENCE [LARGE SCALE GENOMIC DNA]</scope>
    <source>
        <strain evidence="9">cv. B73</strain>
    </source>
</reference>
<evidence type="ECO:0000256" key="2">
    <source>
        <dbReference type="ARBA" id="ARBA00007577"/>
    </source>
</evidence>
<reference evidence="10" key="1">
    <citation type="journal article" date="2009" name="Science">
        <title>The B73 maize genome: complexity, diversity, and dynamics.</title>
        <authorList>
            <person name="Schnable P.S."/>
            <person name="Ware D."/>
            <person name="Fulton R.S."/>
            <person name="Stein J.C."/>
            <person name="Wei F."/>
            <person name="Pasternak S."/>
            <person name="Liang C."/>
            <person name="Zhang J."/>
            <person name="Fulton L."/>
            <person name="Graves T.A."/>
            <person name="Minx P."/>
            <person name="Reily A.D."/>
            <person name="Courtney L."/>
            <person name="Kruchowski S.S."/>
            <person name="Tomlinson C."/>
            <person name="Strong C."/>
            <person name="Delehaunty K."/>
            <person name="Fronick C."/>
            <person name="Courtney B."/>
            <person name="Rock S.M."/>
            <person name="Belter E."/>
            <person name="Du F."/>
            <person name="Kim K."/>
            <person name="Abbott R.M."/>
            <person name="Cotton M."/>
            <person name="Levy A."/>
            <person name="Marchetto P."/>
            <person name="Ochoa K."/>
            <person name="Jackson S.M."/>
            <person name="Gillam B."/>
            <person name="Chen W."/>
            <person name="Yan L."/>
            <person name="Higginbotham J."/>
            <person name="Cardenas M."/>
            <person name="Waligorski J."/>
            <person name="Applebaum E."/>
            <person name="Phelps L."/>
            <person name="Falcone J."/>
            <person name="Kanchi K."/>
            <person name="Thane T."/>
            <person name="Scimone A."/>
            <person name="Thane N."/>
            <person name="Henke J."/>
            <person name="Wang T."/>
            <person name="Ruppert J."/>
            <person name="Shah N."/>
            <person name="Rotter K."/>
            <person name="Hodges J."/>
            <person name="Ingenthron E."/>
            <person name="Cordes M."/>
            <person name="Kohlberg S."/>
            <person name="Sgro J."/>
            <person name="Delgado B."/>
            <person name="Mead K."/>
            <person name="Chinwalla A."/>
            <person name="Leonard S."/>
            <person name="Crouse K."/>
            <person name="Collura K."/>
            <person name="Kudrna D."/>
            <person name="Currie J."/>
            <person name="He R."/>
            <person name="Angelova A."/>
            <person name="Rajasekar S."/>
            <person name="Mueller T."/>
            <person name="Lomeli R."/>
            <person name="Scara G."/>
            <person name="Ko A."/>
            <person name="Delaney K."/>
            <person name="Wissotski M."/>
            <person name="Lopez G."/>
            <person name="Campos D."/>
            <person name="Braidotti M."/>
            <person name="Ashley E."/>
            <person name="Golser W."/>
            <person name="Kim H."/>
            <person name="Lee S."/>
            <person name="Lin J."/>
            <person name="Dujmic Z."/>
            <person name="Kim W."/>
            <person name="Talag J."/>
            <person name="Zuccolo A."/>
            <person name="Fan C."/>
            <person name="Sebastian A."/>
            <person name="Kramer M."/>
            <person name="Spiegel L."/>
            <person name="Nascimento L."/>
            <person name="Zutavern T."/>
            <person name="Miller B."/>
            <person name="Ambroise C."/>
            <person name="Muller S."/>
            <person name="Spooner W."/>
            <person name="Narechania A."/>
            <person name="Ren L."/>
            <person name="Wei S."/>
            <person name="Kumari S."/>
            <person name="Faga B."/>
            <person name="Levy M.J."/>
            <person name="McMahan L."/>
            <person name="Van Buren P."/>
            <person name="Vaughn M.W."/>
            <person name="Ying K."/>
            <person name="Yeh C.-T."/>
            <person name="Emrich S.J."/>
            <person name="Jia Y."/>
            <person name="Kalyanaraman A."/>
            <person name="Hsia A.-P."/>
            <person name="Barbazuk W.B."/>
            <person name="Baucom R.S."/>
            <person name="Brutnell T.P."/>
            <person name="Carpita N.C."/>
            <person name="Chaparro C."/>
            <person name="Chia J.-M."/>
            <person name="Deragon J.-M."/>
            <person name="Estill J.C."/>
            <person name="Fu Y."/>
            <person name="Jeddeloh J.A."/>
            <person name="Han Y."/>
            <person name="Lee H."/>
            <person name="Li P."/>
            <person name="Lisch D.R."/>
            <person name="Liu S."/>
            <person name="Liu Z."/>
            <person name="Nagel D.H."/>
            <person name="McCann M.C."/>
            <person name="SanMiguel P."/>
            <person name="Myers A.M."/>
            <person name="Nettleton D."/>
            <person name="Nguyen J."/>
            <person name="Penning B.W."/>
            <person name="Ponnala L."/>
            <person name="Schneider K.L."/>
            <person name="Schwartz D.C."/>
            <person name="Sharma A."/>
            <person name="Soderlund C."/>
            <person name="Springer N.M."/>
            <person name="Sun Q."/>
            <person name="Wang H."/>
            <person name="Waterman M."/>
            <person name="Westerman R."/>
            <person name="Wolfgruber T.K."/>
            <person name="Yang L."/>
            <person name="Yu Y."/>
            <person name="Zhang L."/>
            <person name="Zhou S."/>
            <person name="Zhu Q."/>
            <person name="Bennetzen J.L."/>
            <person name="Dawe R.K."/>
            <person name="Jiang J."/>
            <person name="Jiang N."/>
            <person name="Presting G.G."/>
            <person name="Wessler S.R."/>
            <person name="Aluru S."/>
            <person name="Martienssen R.A."/>
            <person name="Clifton S.W."/>
            <person name="McCombie W.R."/>
            <person name="Wing R.A."/>
            <person name="Wilson R.K."/>
        </authorList>
    </citation>
    <scope>NUCLEOTIDE SEQUENCE [LARGE SCALE GENOMIC DNA]</scope>
    <source>
        <strain evidence="10">cv. B73</strain>
    </source>
</reference>
<evidence type="ECO:0000259" key="8">
    <source>
        <dbReference type="PROSITE" id="PS50893"/>
    </source>
</evidence>
<dbReference type="SUPFAM" id="SSF52540">
    <property type="entry name" value="P-loop containing nucleoside triphosphate hydrolases"/>
    <property type="match status" value="1"/>
</dbReference>
<evidence type="ECO:0000313" key="10">
    <source>
        <dbReference type="Proteomes" id="UP000007305"/>
    </source>
</evidence>
<dbReference type="InterPro" id="IPR003439">
    <property type="entry name" value="ABC_transporter-like_ATP-bd"/>
</dbReference>
<evidence type="ECO:0000256" key="7">
    <source>
        <dbReference type="ARBA" id="ARBA00023136"/>
    </source>
</evidence>
<dbReference type="GO" id="GO:0005524">
    <property type="term" value="F:ATP binding"/>
    <property type="evidence" value="ECO:0007669"/>
    <property type="project" value="UniProtKB-KW"/>
</dbReference>
<dbReference type="SMART" id="SM00382">
    <property type="entry name" value="AAA"/>
    <property type="match status" value="1"/>
</dbReference>
<dbReference type="InterPro" id="IPR017871">
    <property type="entry name" value="ABC_transporter-like_CS"/>
</dbReference>
<evidence type="ECO:0000256" key="1">
    <source>
        <dbReference type="ARBA" id="ARBA00004141"/>
    </source>
</evidence>
<organism evidence="9 10">
    <name type="scientific">Zea mays</name>
    <name type="common">Maize</name>
    <dbReference type="NCBI Taxonomy" id="4577"/>
    <lineage>
        <taxon>Eukaryota</taxon>
        <taxon>Viridiplantae</taxon>
        <taxon>Streptophyta</taxon>
        <taxon>Embryophyta</taxon>
        <taxon>Tracheophyta</taxon>
        <taxon>Spermatophyta</taxon>
        <taxon>Magnoliopsida</taxon>
        <taxon>Liliopsida</taxon>
        <taxon>Poales</taxon>
        <taxon>Poaceae</taxon>
        <taxon>PACMAD clade</taxon>
        <taxon>Panicoideae</taxon>
        <taxon>Andropogonodae</taxon>
        <taxon>Andropogoneae</taxon>
        <taxon>Tripsacinae</taxon>
        <taxon>Zea</taxon>
    </lineage>
</organism>